<keyword evidence="2" id="KW-0067">ATP-binding</keyword>
<evidence type="ECO:0000259" key="4">
    <source>
        <dbReference type="PROSITE" id="PS50011"/>
    </source>
</evidence>
<keyword evidence="5" id="KW-1185">Reference proteome</keyword>
<dbReference type="Pfam" id="PF00069">
    <property type="entry name" value="Pkinase"/>
    <property type="match status" value="1"/>
</dbReference>
<feature type="domain" description="Protein kinase" evidence="4">
    <location>
        <begin position="1"/>
        <end position="265"/>
    </location>
</feature>
<evidence type="ECO:0000256" key="3">
    <source>
        <dbReference type="SAM" id="MobiDB-lite"/>
    </source>
</evidence>
<proteinExistence type="predicted"/>
<organism evidence="5 6">
    <name type="scientific">Mesorhabditis belari</name>
    <dbReference type="NCBI Taxonomy" id="2138241"/>
    <lineage>
        <taxon>Eukaryota</taxon>
        <taxon>Metazoa</taxon>
        <taxon>Ecdysozoa</taxon>
        <taxon>Nematoda</taxon>
        <taxon>Chromadorea</taxon>
        <taxon>Rhabditida</taxon>
        <taxon>Rhabditina</taxon>
        <taxon>Rhabditomorpha</taxon>
        <taxon>Rhabditoidea</taxon>
        <taxon>Rhabditidae</taxon>
        <taxon>Mesorhabditinae</taxon>
        <taxon>Mesorhabditis</taxon>
    </lineage>
</organism>
<name>A0AAF3J786_9BILA</name>
<evidence type="ECO:0000256" key="1">
    <source>
        <dbReference type="ARBA" id="ARBA00022741"/>
    </source>
</evidence>
<reference evidence="6" key="1">
    <citation type="submission" date="2024-02" db="UniProtKB">
        <authorList>
            <consortium name="WormBaseParasite"/>
        </authorList>
    </citation>
    <scope>IDENTIFICATION</scope>
</reference>
<evidence type="ECO:0000313" key="5">
    <source>
        <dbReference type="Proteomes" id="UP000887575"/>
    </source>
</evidence>
<dbReference type="GO" id="GO:0005524">
    <property type="term" value="F:ATP binding"/>
    <property type="evidence" value="ECO:0007669"/>
    <property type="project" value="UniProtKB-KW"/>
</dbReference>
<dbReference type="PANTHER" id="PTHR44329">
    <property type="entry name" value="SERINE/THREONINE-PROTEIN KINASE TNNI3K-RELATED"/>
    <property type="match status" value="1"/>
</dbReference>
<dbReference type="PROSITE" id="PS50011">
    <property type="entry name" value="PROTEIN_KINASE_DOM"/>
    <property type="match status" value="1"/>
</dbReference>
<sequence>MPTKLLRPANCEKRLQQIIARCTDFTHNRRGTAKETMEEFMNFQFEESATYLSLVSPYKEEEQTEILRPIGFDGTDNKTPVGGSSVSQSSDNLSASSVYIDTLPNPENVQEKRIPTNIFVTKDFTAKLGDFGMAKVIKGTCTKSCAGGTRRYMNPPQFEEINGIRQPAKKVDSHKNDVYALGLVLWEIVERRTVFVEFDQDEDFDRDEFVVRLTIGNTKKLEAPHCQQELQDAIASCTLFDYNEREVASVILAKLTQIEAKNLFISELPFMPIEETLERIIHPIDFDGRMNKSSA</sequence>
<dbReference type="WBParaSite" id="MBELARI_LOCUS20575">
    <property type="protein sequence ID" value="MBELARI_LOCUS20575"/>
    <property type="gene ID" value="MBELARI_LOCUS20575"/>
</dbReference>
<dbReference type="Proteomes" id="UP000887575">
    <property type="component" value="Unassembled WGS sequence"/>
</dbReference>
<dbReference type="GO" id="GO:0097527">
    <property type="term" value="P:necroptotic signaling pathway"/>
    <property type="evidence" value="ECO:0007669"/>
    <property type="project" value="TreeGrafter"/>
</dbReference>
<dbReference type="AlphaFoldDB" id="A0AAF3J786"/>
<keyword evidence="1" id="KW-0547">Nucleotide-binding</keyword>
<dbReference type="Gene3D" id="1.10.510.10">
    <property type="entry name" value="Transferase(Phosphotransferase) domain 1"/>
    <property type="match status" value="1"/>
</dbReference>
<evidence type="ECO:0000256" key="2">
    <source>
        <dbReference type="ARBA" id="ARBA00022840"/>
    </source>
</evidence>
<dbReference type="PANTHER" id="PTHR44329:SF298">
    <property type="entry name" value="MIXED LINEAGE KINASE DOMAIN-LIKE PROTEIN"/>
    <property type="match status" value="1"/>
</dbReference>
<feature type="region of interest" description="Disordered" evidence="3">
    <location>
        <begin position="70"/>
        <end position="90"/>
    </location>
</feature>
<dbReference type="InterPro" id="IPR011009">
    <property type="entry name" value="Kinase-like_dom_sf"/>
</dbReference>
<accession>A0AAF3J786</accession>
<dbReference type="GO" id="GO:0004672">
    <property type="term" value="F:protein kinase activity"/>
    <property type="evidence" value="ECO:0007669"/>
    <property type="project" value="InterPro"/>
</dbReference>
<evidence type="ECO:0000313" key="6">
    <source>
        <dbReference type="WBParaSite" id="MBELARI_LOCUS20575"/>
    </source>
</evidence>
<dbReference type="InterPro" id="IPR051681">
    <property type="entry name" value="Ser/Thr_Kinases-Pseudokinases"/>
</dbReference>
<dbReference type="InterPro" id="IPR000719">
    <property type="entry name" value="Prot_kinase_dom"/>
</dbReference>
<protein>
    <recommendedName>
        <fullName evidence="4">Protein kinase domain-containing protein</fullName>
    </recommendedName>
</protein>
<dbReference type="SUPFAM" id="SSF56112">
    <property type="entry name" value="Protein kinase-like (PK-like)"/>
    <property type="match status" value="1"/>
</dbReference>